<gene>
    <name evidence="6" type="primary">PWP1</name>
    <name evidence="6" type="ORF">MOBT1_002794</name>
</gene>
<dbReference type="InterPro" id="IPR001680">
    <property type="entry name" value="WD40_rpt"/>
</dbReference>
<feature type="region of interest" description="Disordered" evidence="5">
    <location>
        <begin position="42"/>
        <end position="83"/>
    </location>
</feature>
<dbReference type="GO" id="GO:0005634">
    <property type="term" value="C:nucleus"/>
    <property type="evidence" value="ECO:0007669"/>
    <property type="project" value="TreeGrafter"/>
</dbReference>
<evidence type="ECO:0000256" key="5">
    <source>
        <dbReference type="SAM" id="MobiDB-lite"/>
    </source>
</evidence>
<dbReference type="GO" id="GO:0006364">
    <property type="term" value="P:rRNA processing"/>
    <property type="evidence" value="ECO:0007669"/>
    <property type="project" value="InterPro"/>
</dbReference>
<dbReference type="PANTHER" id="PTHR14091">
    <property type="entry name" value="PERIODIC TRYPTOPHAN PROTEIN 1"/>
    <property type="match status" value="1"/>
</dbReference>
<evidence type="ECO:0000256" key="4">
    <source>
        <dbReference type="PROSITE-ProRule" id="PRU00221"/>
    </source>
</evidence>
<evidence type="ECO:0000256" key="2">
    <source>
        <dbReference type="ARBA" id="ARBA00022574"/>
    </source>
</evidence>
<dbReference type="InterPro" id="IPR015943">
    <property type="entry name" value="WD40/YVTN_repeat-like_dom_sf"/>
</dbReference>
<dbReference type="SUPFAM" id="SSF50978">
    <property type="entry name" value="WD40 repeat-like"/>
    <property type="match status" value="1"/>
</dbReference>
<dbReference type="AlphaFoldDB" id="A0AAF0E2B5"/>
<dbReference type="PROSITE" id="PS50294">
    <property type="entry name" value="WD_REPEATS_REGION"/>
    <property type="match status" value="2"/>
</dbReference>
<dbReference type="PANTHER" id="PTHR14091:SF0">
    <property type="entry name" value="PERIODIC TRYPTOPHAN PROTEIN 1 HOMOLOG"/>
    <property type="match status" value="1"/>
</dbReference>
<organism evidence="6 7">
    <name type="scientific">Malassezia obtusa</name>
    <dbReference type="NCBI Taxonomy" id="76774"/>
    <lineage>
        <taxon>Eukaryota</taxon>
        <taxon>Fungi</taxon>
        <taxon>Dikarya</taxon>
        <taxon>Basidiomycota</taxon>
        <taxon>Ustilaginomycotina</taxon>
        <taxon>Malasseziomycetes</taxon>
        <taxon>Malasseziales</taxon>
        <taxon>Malasseziaceae</taxon>
        <taxon>Malassezia</taxon>
    </lineage>
</organism>
<feature type="repeat" description="WD" evidence="4">
    <location>
        <begin position="265"/>
        <end position="307"/>
    </location>
</feature>
<evidence type="ECO:0000313" key="6">
    <source>
        <dbReference type="EMBL" id="WFD04091.1"/>
    </source>
</evidence>
<dbReference type="PROSITE" id="PS00678">
    <property type="entry name" value="WD_REPEATS_1"/>
    <property type="match status" value="1"/>
</dbReference>
<evidence type="ECO:0000313" key="7">
    <source>
        <dbReference type="Proteomes" id="UP001214603"/>
    </source>
</evidence>
<evidence type="ECO:0000256" key="3">
    <source>
        <dbReference type="ARBA" id="ARBA00022737"/>
    </source>
</evidence>
<feature type="compositionally biased region" description="Low complexity" evidence="5">
    <location>
        <begin position="42"/>
        <end position="51"/>
    </location>
</feature>
<name>A0AAF0E2B5_9BASI</name>
<keyword evidence="3" id="KW-0677">Repeat</keyword>
<dbReference type="InterPro" id="IPR020472">
    <property type="entry name" value="WD40_PAC1"/>
</dbReference>
<protein>
    <submittedName>
        <fullName evidence="6">rRNA-processing protein</fullName>
    </submittedName>
</protein>
<dbReference type="Proteomes" id="UP001214603">
    <property type="component" value="Chromosome 7"/>
</dbReference>
<sequence length="557" mass="60344">MISSAAWVARGLAARHPRKQELDDAELARVSRLANIELSDAQAQLSAAQGADGDGDGWEDVESDEEMDEDTNDDPNDLSRYKLDDYDAEPSQSIALGALSNMKGVSAFRANDDDPYITLKNDPADEAEEREQLEVLPSDNLVYVSKTEDDISMIEAYLYSAQDQNLYVHHDLLLPAFPLHLEWLDYAPAPVDEGDAAQRRVAGTMGNFVAVGTMEPEIEIWDMDTIEGVYPDAVLGRRGATRALDGPAGTGKKKRKQPKARVPNAEYHVDAVLSLSWNRRVRHLLASASADATVKIWDLSRPSTGETSAALRSFSGHTDKVQSVAWQVSGAGVARGSENPAVLLSGSYDKTIRVFDTRMPEQALVAGIGADVEAVRWNGWRDQSFVVAMENGVVQGFDARMLSPTLTHDAAQYTLVAHDGACTALDVSPHLPGCLVTGGTDRQVKVWSVDEADAGKPRSINLVAGRDLDVGKVFTVSFSPNDALTVAVGGSNGKLQLWETLSNAGVRRTFGDRLRQLDAYADRHSAPVAPLQLDEDAARADVVQVDDDAESDEAMDE</sequence>
<keyword evidence="1" id="KW-0597">Phosphoprotein</keyword>
<dbReference type="Pfam" id="PF00400">
    <property type="entry name" value="WD40"/>
    <property type="match status" value="3"/>
</dbReference>
<proteinExistence type="predicted"/>
<evidence type="ECO:0000256" key="1">
    <source>
        <dbReference type="ARBA" id="ARBA00022553"/>
    </source>
</evidence>
<dbReference type="InterPro" id="IPR019775">
    <property type="entry name" value="WD40_repeat_CS"/>
</dbReference>
<feature type="compositionally biased region" description="Acidic residues" evidence="5">
    <location>
        <begin position="53"/>
        <end position="76"/>
    </location>
</feature>
<dbReference type="InterPro" id="IPR044285">
    <property type="entry name" value="PWP1"/>
</dbReference>
<reference evidence="6" key="1">
    <citation type="submission" date="2023-03" db="EMBL/GenBank/DDBJ databases">
        <title>Mating type loci evolution in Malassezia.</title>
        <authorList>
            <person name="Coelho M.A."/>
        </authorList>
    </citation>
    <scope>NUCLEOTIDE SEQUENCE</scope>
    <source>
        <strain evidence="6">CBS 7876</strain>
    </source>
</reference>
<dbReference type="EMBL" id="CP119940">
    <property type="protein sequence ID" value="WFD04091.1"/>
    <property type="molecule type" value="Genomic_DNA"/>
</dbReference>
<keyword evidence="7" id="KW-1185">Reference proteome</keyword>
<keyword evidence="2 4" id="KW-0853">WD repeat</keyword>
<dbReference type="PRINTS" id="PR00320">
    <property type="entry name" value="GPROTEINBRPT"/>
</dbReference>
<dbReference type="PROSITE" id="PS50082">
    <property type="entry name" value="WD_REPEATS_2"/>
    <property type="match status" value="2"/>
</dbReference>
<feature type="region of interest" description="Disordered" evidence="5">
    <location>
        <begin position="241"/>
        <end position="261"/>
    </location>
</feature>
<dbReference type="InterPro" id="IPR036322">
    <property type="entry name" value="WD40_repeat_dom_sf"/>
</dbReference>
<dbReference type="Gene3D" id="2.130.10.10">
    <property type="entry name" value="YVTN repeat-like/Quinoprotein amine dehydrogenase"/>
    <property type="match status" value="1"/>
</dbReference>
<dbReference type="SMART" id="SM00320">
    <property type="entry name" value="WD40"/>
    <property type="match status" value="5"/>
</dbReference>
<accession>A0AAF0E2B5</accession>
<feature type="repeat" description="WD" evidence="4">
    <location>
        <begin position="415"/>
        <end position="457"/>
    </location>
</feature>